<reference evidence="1" key="2">
    <citation type="journal article" date="2015" name="Data Brief">
        <title>Shoot transcriptome of the giant reed, Arundo donax.</title>
        <authorList>
            <person name="Barrero R.A."/>
            <person name="Guerrero F.D."/>
            <person name="Moolhuijzen P."/>
            <person name="Goolsby J.A."/>
            <person name="Tidwell J."/>
            <person name="Bellgard S.E."/>
            <person name="Bellgard M.I."/>
        </authorList>
    </citation>
    <scope>NUCLEOTIDE SEQUENCE</scope>
    <source>
        <tissue evidence="1">Shoot tissue taken approximately 20 cm above the soil surface</tissue>
    </source>
</reference>
<sequence>MASNLSFFSSALFSADVARAICSACASGSDMRCRALDTLTR</sequence>
<dbReference type="EMBL" id="GBRH01171183">
    <property type="protein sequence ID" value="JAE26713.1"/>
    <property type="molecule type" value="Transcribed_RNA"/>
</dbReference>
<organism evidence="1">
    <name type="scientific">Arundo donax</name>
    <name type="common">Giant reed</name>
    <name type="synonym">Donax arundinaceus</name>
    <dbReference type="NCBI Taxonomy" id="35708"/>
    <lineage>
        <taxon>Eukaryota</taxon>
        <taxon>Viridiplantae</taxon>
        <taxon>Streptophyta</taxon>
        <taxon>Embryophyta</taxon>
        <taxon>Tracheophyta</taxon>
        <taxon>Spermatophyta</taxon>
        <taxon>Magnoliopsida</taxon>
        <taxon>Liliopsida</taxon>
        <taxon>Poales</taxon>
        <taxon>Poaceae</taxon>
        <taxon>PACMAD clade</taxon>
        <taxon>Arundinoideae</taxon>
        <taxon>Arundineae</taxon>
        <taxon>Arundo</taxon>
    </lineage>
</organism>
<reference evidence="1" key="1">
    <citation type="submission" date="2014-09" db="EMBL/GenBank/DDBJ databases">
        <authorList>
            <person name="Magalhaes I.L.F."/>
            <person name="Oliveira U."/>
            <person name="Santos F.R."/>
            <person name="Vidigal T.H.D.A."/>
            <person name="Brescovit A.D."/>
            <person name="Santos A.J."/>
        </authorList>
    </citation>
    <scope>NUCLEOTIDE SEQUENCE</scope>
    <source>
        <tissue evidence="1">Shoot tissue taken approximately 20 cm above the soil surface</tissue>
    </source>
</reference>
<accession>A0A0A9H1F6</accession>
<evidence type="ECO:0000313" key="1">
    <source>
        <dbReference type="EMBL" id="JAE26713.1"/>
    </source>
</evidence>
<proteinExistence type="predicted"/>
<dbReference type="AlphaFoldDB" id="A0A0A9H1F6"/>
<protein>
    <submittedName>
        <fullName evidence="1">Uncharacterized protein</fullName>
    </submittedName>
</protein>
<name>A0A0A9H1F6_ARUDO</name>